<sequence length="88" mass="9729">MIACVVEHSKENIFYQNPKDINFNPKLEVVKNAQVSAPIQCRHCEDAPCAKACPHNALTKEGNSIVVNEEKCIGCKTVCLHVLLVLLI</sequence>
<feature type="domain" description="4Fe-4S ferredoxin-type" evidence="1">
    <location>
        <begin position="31"/>
        <end position="63"/>
    </location>
</feature>
<name>A0A645CST2_9ZZZZ</name>
<dbReference type="InterPro" id="IPR017896">
    <property type="entry name" value="4Fe4S_Fe-S-bd"/>
</dbReference>
<evidence type="ECO:0000259" key="1">
    <source>
        <dbReference type="PROSITE" id="PS51379"/>
    </source>
</evidence>
<dbReference type="PROSITE" id="PS51379">
    <property type="entry name" value="4FE4S_FER_2"/>
    <property type="match status" value="1"/>
</dbReference>
<dbReference type="Gene3D" id="3.30.70.20">
    <property type="match status" value="2"/>
</dbReference>
<protein>
    <recommendedName>
        <fullName evidence="1">4Fe-4S ferredoxin-type domain-containing protein</fullName>
    </recommendedName>
</protein>
<organism evidence="2">
    <name type="scientific">bioreactor metagenome</name>
    <dbReference type="NCBI Taxonomy" id="1076179"/>
    <lineage>
        <taxon>unclassified sequences</taxon>
        <taxon>metagenomes</taxon>
        <taxon>ecological metagenomes</taxon>
    </lineage>
</organism>
<evidence type="ECO:0000313" key="2">
    <source>
        <dbReference type="EMBL" id="MPM79752.1"/>
    </source>
</evidence>
<dbReference type="EMBL" id="VSSQ01029572">
    <property type="protein sequence ID" value="MPM79752.1"/>
    <property type="molecule type" value="Genomic_DNA"/>
</dbReference>
<comment type="caution">
    <text evidence="2">The sequence shown here is derived from an EMBL/GenBank/DDBJ whole genome shotgun (WGS) entry which is preliminary data.</text>
</comment>
<proteinExistence type="predicted"/>
<gene>
    <name evidence="2" type="ORF">SDC9_126793</name>
</gene>
<accession>A0A645CST2</accession>
<dbReference type="AlphaFoldDB" id="A0A645CST2"/>
<reference evidence="2" key="1">
    <citation type="submission" date="2019-08" db="EMBL/GenBank/DDBJ databases">
        <authorList>
            <person name="Kucharzyk K."/>
            <person name="Murdoch R.W."/>
            <person name="Higgins S."/>
            <person name="Loffler F."/>
        </authorList>
    </citation>
    <scope>NUCLEOTIDE SEQUENCE</scope>
</reference>
<dbReference type="SUPFAM" id="SSF54862">
    <property type="entry name" value="4Fe-4S ferredoxins"/>
    <property type="match status" value="1"/>
</dbReference>